<keyword evidence="1" id="KW-0472">Membrane</keyword>
<name>A8LL27_DINSH</name>
<evidence type="ECO:0000256" key="1">
    <source>
        <dbReference type="SAM" id="Phobius"/>
    </source>
</evidence>
<reference evidence="3" key="1">
    <citation type="journal article" date="2010" name="ISME J.">
        <title>The complete genome sequence of the algal symbiont Dinoroseobacter shibae: a hitchhiker's guide to life in the sea.</title>
        <authorList>
            <person name="Wagner-Dobler I."/>
            <person name="Ballhausen B."/>
            <person name="Berger M."/>
            <person name="Brinkhoff T."/>
            <person name="Buchholz I."/>
            <person name="Bunk B."/>
            <person name="Cypionka H."/>
            <person name="Daniel R."/>
            <person name="Drepper T."/>
            <person name="Gerdts G."/>
            <person name="Hahnke S."/>
            <person name="Han C."/>
            <person name="Jahn D."/>
            <person name="Kalhoefer D."/>
            <person name="Kiss H."/>
            <person name="Klenk H.P."/>
            <person name="Kyrpides N."/>
            <person name="Liebl W."/>
            <person name="Liesegang H."/>
            <person name="Meincke L."/>
            <person name="Pati A."/>
            <person name="Petersen J."/>
            <person name="Piekarski T."/>
            <person name="Pommerenke C."/>
            <person name="Pradella S."/>
            <person name="Pukall R."/>
            <person name="Rabus R."/>
            <person name="Stackebrandt E."/>
            <person name="Thole S."/>
            <person name="Thompson L."/>
            <person name="Tielen P."/>
            <person name="Tomasch J."/>
            <person name="von Jan M."/>
            <person name="Wanphrut N."/>
            <person name="Wichels A."/>
            <person name="Zech H."/>
            <person name="Simon M."/>
        </authorList>
    </citation>
    <scope>NUCLEOTIDE SEQUENCE [LARGE SCALE GENOMIC DNA]</scope>
    <source>
        <strain evidence="3">DSM 16493 / NCIMB 14021 / DFL 12</strain>
    </source>
</reference>
<organism evidence="2 3">
    <name type="scientific">Dinoroseobacter shibae (strain DSM 16493 / NCIMB 14021 / DFL 12)</name>
    <dbReference type="NCBI Taxonomy" id="398580"/>
    <lineage>
        <taxon>Bacteria</taxon>
        <taxon>Pseudomonadati</taxon>
        <taxon>Pseudomonadota</taxon>
        <taxon>Alphaproteobacteria</taxon>
        <taxon>Rhodobacterales</taxon>
        <taxon>Roseobacteraceae</taxon>
        <taxon>Dinoroseobacter</taxon>
    </lineage>
</organism>
<protein>
    <recommendedName>
        <fullName evidence="4">DUF1294 domain-containing protein</fullName>
    </recommendedName>
</protein>
<dbReference type="EMBL" id="CP000830">
    <property type="protein sequence ID" value="ABV94776.1"/>
    <property type="molecule type" value="Genomic_DNA"/>
</dbReference>
<keyword evidence="1" id="KW-0812">Transmembrane</keyword>
<evidence type="ECO:0000313" key="2">
    <source>
        <dbReference type="EMBL" id="ABV94776.1"/>
    </source>
</evidence>
<accession>A8LL27</accession>
<gene>
    <name evidence="2" type="ordered locus">Dshi_3043</name>
</gene>
<dbReference type="eggNOG" id="COG3326">
    <property type="taxonomic scope" value="Bacteria"/>
</dbReference>
<feature type="transmembrane region" description="Helical" evidence="1">
    <location>
        <begin position="75"/>
        <end position="91"/>
    </location>
</feature>
<sequence>MDDLLPNVPVWLALLLLNVGAFALFGLDKRQAVQGGARIEERRLILLAIIGGSLGAKLGQIVFRHKSVKPGFRHILTGILVAHAALALYLAQ</sequence>
<dbReference type="KEGG" id="dsh:Dshi_3043"/>
<feature type="transmembrane region" description="Helical" evidence="1">
    <location>
        <begin position="45"/>
        <end position="63"/>
    </location>
</feature>
<dbReference type="AlphaFoldDB" id="A8LL27"/>
<dbReference type="RefSeq" id="WP_012179704.1">
    <property type="nucleotide sequence ID" value="NC_009952.1"/>
</dbReference>
<feature type="transmembrane region" description="Helical" evidence="1">
    <location>
        <begin position="6"/>
        <end position="25"/>
    </location>
</feature>
<dbReference type="Proteomes" id="UP000006833">
    <property type="component" value="Chromosome"/>
</dbReference>
<keyword evidence="1" id="KW-1133">Transmembrane helix</keyword>
<keyword evidence="3" id="KW-1185">Reference proteome</keyword>
<evidence type="ECO:0008006" key="4">
    <source>
        <dbReference type="Google" id="ProtNLM"/>
    </source>
</evidence>
<dbReference type="Pfam" id="PF06961">
    <property type="entry name" value="DUF1294"/>
    <property type="match status" value="1"/>
</dbReference>
<dbReference type="HOGENOM" id="CLU_091970_3_2_5"/>
<dbReference type="STRING" id="398580.Dshi_3043"/>
<evidence type="ECO:0000313" key="3">
    <source>
        <dbReference type="Proteomes" id="UP000006833"/>
    </source>
</evidence>
<dbReference type="OrthoDB" id="72963at2"/>
<dbReference type="InterPro" id="IPR010718">
    <property type="entry name" value="DUF1294"/>
</dbReference>
<proteinExistence type="predicted"/>